<keyword evidence="1" id="KW-0805">Transcription regulation</keyword>
<evidence type="ECO:0000313" key="7">
    <source>
        <dbReference type="Proteomes" id="UP000252015"/>
    </source>
</evidence>
<proteinExistence type="predicted"/>
<dbReference type="InterPro" id="IPR050109">
    <property type="entry name" value="HTH-type_TetR-like_transc_reg"/>
</dbReference>
<accession>A0A375Z0Y6</accession>
<dbReference type="GO" id="GO:0003700">
    <property type="term" value="F:DNA-binding transcription factor activity"/>
    <property type="evidence" value="ECO:0007669"/>
    <property type="project" value="TreeGrafter"/>
</dbReference>
<dbReference type="EMBL" id="UEGW01000001">
    <property type="protein sequence ID" value="SRX94747.1"/>
    <property type="molecule type" value="Genomic_DNA"/>
</dbReference>
<dbReference type="InterPro" id="IPR036271">
    <property type="entry name" value="Tet_transcr_reg_TetR-rel_C_sf"/>
</dbReference>
<reference evidence="6 7" key="1">
    <citation type="submission" date="2018-05" db="EMBL/GenBank/DDBJ databases">
        <authorList>
            <consortium name="IHU Genomes"/>
        </authorList>
    </citation>
    <scope>NUCLEOTIDE SEQUENCE [LARGE SCALE GENOMIC DNA]</scope>
    <source>
        <strain evidence="6 7">P7336</strain>
    </source>
</reference>
<keyword evidence="2 4" id="KW-0238">DNA-binding</keyword>
<evidence type="ECO:0000313" key="6">
    <source>
        <dbReference type="EMBL" id="SRX94747.1"/>
    </source>
</evidence>
<evidence type="ECO:0000256" key="1">
    <source>
        <dbReference type="ARBA" id="ARBA00023015"/>
    </source>
</evidence>
<dbReference type="PROSITE" id="PS50977">
    <property type="entry name" value="HTH_TETR_2"/>
    <property type="match status" value="1"/>
</dbReference>
<dbReference type="STRING" id="29313.BHQ16_11580"/>
<keyword evidence="3" id="KW-0804">Transcription</keyword>
<dbReference type="SUPFAM" id="SSF48498">
    <property type="entry name" value="Tetracyclin repressor-like, C-terminal domain"/>
    <property type="match status" value="1"/>
</dbReference>
<dbReference type="InterPro" id="IPR009057">
    <property type="entry name" value="Homeodomain-like_sf"/>
</dbReference>
<dbReference type="PANTHER" id="PTHR30055">
    <property type="entry name" value="HTH-TYPE TRANSCRIPTIONAL REGULATOR RUTR"/>
    <property type="match status" value="1"/>
</dbReference>
<dbReference type="PANTHER" id="PTHR30055:SF234">
    <property type="entry name" value="HTH-TYPE TRANSCRIPTIONAL REGULATOR BETI"/>
    <property type="match status" value="1"/>
</dbReference>
<dbReference type="PRINTS" id="PR00455">
    <property type="entry name" value="HTHTETR"/>
</dbReference>
<dbReference type="AlphaFoldDB" id="A0A375Z0Y6"/>
<evidence type="ECO:0000259" key="5">
    <source>
        <dbReference type="PROSITE" id="PS50977"/>
    </source>
</evidence>
<gene>
    <name evidence="6" type="ORF">MSP7336_03008</name>
</gene>
<dbReference type="Proteomes" id="UP000252015">
    <property type="component" value="Unassembled WGS sequence"/>
</dbReference>
<dbReference type="GO" id="GO:0000976">
    <property type="term" value="F:transcription cis-regulatory region binding"/>
    <property type="evidence" value="ECO:0007669"/>
    <property type="project" value="TreeGrafter"/>
</dbReference>
<keyword evidence="7" id="KW-1185">Reference proteome</keyword>
<evidence type="ECO:0000256" key="3">
    <source>
        <dbReference type="ARBA" id="ARBA00023163"/>
    </source>
</evidence>
<sequence>MFDAALNEIAQHGLATADVTAIATAAGVVRGTFYFHFPTKEHVLVELERTEETRIVADLEQRDEDLTKTLTRLVEHALEAERRLGAVVFRDMLGLHFMSSRPVDDELAEHPLAGFLMRLIADAQRRGHVQPDADPAELATFFLTGFFALLATGANDPRLLKHYVITIVKGMEKR</sequence>
<dbReference type="SUPFAM" id="SSF46689">
    <property type="entry name" value="Homeodomain-like"/>
    <property type="match status" value="1"/>
</dbReference>
<dbReference type="Pfam" id="PF00440">
    <property type="entry name" value="TetR_N"/>
    <property type="match status" value="1"/>
</dbReference>
<protein>
    <recommendedName>
        <fullName evidence="5">HTH tetR-type domain-containing protein</fullName>
    </recommendedName>
</protein>
<dbReference type="Gene3D" id="1.10.357.10">
    <property type="entry name" value="Tetracycline Repressor, domain 2"/>
    <property type="match status" value="1"/>
</dbReference>
<name>A0A375Z0Y6_MYCSH</name>
<feature type="domain" description="HTH tetR-type" evidence="5">
    <location>
        <begin position="1"/>
        <end position="55"/>
    </location>
</feature>
<feature type="DNA-binding region" description="H-T-H motif" evidence="4">
    <location>
        <begin position="18"/>
        <end position="37"/>
    </location>
</feature>
<evidence type="ECO:0000256" key="4">
    <source>
        <dbReference type="PROSITE-ProRule" id="PRU00335"/>
    </source>
</evidence>
<evidence type="ECO:0000256" key="2">
    <source>
        <dbReference type="ARBA" id="ARBA00023125"/>
    </source>
</evidence>
<organism evidence="6 7">
    <name type="scientific">Mycobacterium shimoidei</name>
    <dbReference type="NCBI Taxonomy" id="29313"/>
    <lineage>
        <taxon>Bacteria</taxon>
        <taxon>Bacillati</taxon>
        <taxon>Actinomycetota</taxon>
        <taxon>Actinomycetes</taxon>
        <taxon>Mycobacteriales</taxon>
        <taxon>Mycobacteriaceae</taxon>
        <taxon>Mycobacterium</taxon>
    </lineage>
</organism>
<dbReference type="InterPro" id="IPR001647">
    <property type="entry name" value="HTH_TetR"/>
</dbReference>